<accession>A0A2K0SW58</accession>
<dbReference type="EMBL" id="MTYH01000143">
    <property type="protein sequence ID" value="PNP37517.1"/>
    <property type="molecule type" value="Genomic_DNA"/>
</dbReference>
<protein>
    <submittedName>
        <fullName evidence="1">Uncharacterized protein</fullName>
    </submittedName>
</protein>
<comment type="caution">
    <text evidence="1">The sequence shown here is derived from an EMBL/GenBank/DDBJ whole genome shotgun (WGS) entry which is preliminary data.</text>
</comment>
<reference evidence="1 2" key="1">
    <citation type="submission" date="2017-02" db="EMBL/GenBank/DDBJ databases">
        <title>Genomes of Trichoderma spp. with biocontrol activity.</title>
        <authorList>
            <person name="Gardiner D."/>
            <person name="Kazan K."/>
            <person name="Vos C."/>
            <person name="Harvey P."/>
        </authorList>
    </citation>
    <scope>NUCLEOTIDE SEQUENCE [LARGE SCALE GENOMIC DNA]</scope>
    <source>
        <strain evidence="1 2">A5MH</strain>
    </source>
</reference>
<evidence type="ECO:0000313" key="2">
    <source>
        <dbReference type="Proteomes" id="UP000236546"/>
    </source>
</evidence>
<dbReference type="AlphaFoldDB" id="A0A2K0SW58"/>
<gene>
    <name evidence="1" type="ORF">TGAMA5MH_10621</name>
</gene>
<dbReference type="Proteomes" id="UP000236546">
    <property type="component" value="Unassembled WGS sequence"/>
</dbReference>
<proteinExistence type="predicted"/>
<organism evidence="1 2">
    <name type="scientific">Trichoderma gamsii</name>
    <dbReference type="NCBI Taxonomy" id="398673"/>
    <lineage>
        <taxon>Eukaryota</taxon>
        <taxon>Fungi</taxon>
        <taxon>Dikarya</taxon>
        <taxon>Ascomycota</taxon>
        <taxon>Pezizomycotina</taxon>
        <taxon>Sordariomycetes</taxon>
        <taxon>Hypocreomycetidae</taxon>
        <taxon>Hypocreales</taxon>
        <taxon>Hypocreaceae</taxon>
        <taxon>Trichoderma</taxon>
    </lineage>
</organism>
<evidence type="ECO:0000313" key="1">
    <source>
        <dbReference type="EMBL" id="PNP37517.1"/>
    </source>
</evidence>
<name>A0A2K0SW58_9HYPO</name>
<sequence>MMNLLSAPVAAKTNHTALKTSRMAPKTNLMAAIRMVLETSNPRASAPLTPLETSVKAAVVPVACLRR</sequence>